<proteinExistence type="predicted"/>
<gene>
    <name evidence="1" type="ORF">AN396_05295</name>
</gene>
<organism evidence="1 2">
    <name type="scientific">Candidatus Epulonipiscium fishelsonii</name>
    <dbReference type="NCBI Taxonomy" id="77094"/>
    <lineage>
        <taxon>Bacteria</taxon>
        <taxon>Bacillati</taxon>
        <taxon>Bacillota</taxon>
        <taxon>Clostridia</taxon>
        <taxon>Lachnospirales</taxon>
        <taxon>Lachnospiraceae</taxon>
        <taxon>Candidatus Epulonipiscium</taxon>
    </lineage>
</organism>
<reference evidence="1" key="1">
    <citation type="submission" date="2016-08" db="EMBL/GenBank/DDBJ databases">
        <authorList>
            <person name="Ngugi D.K."/>
            <person name="Miyake S."/>
            <person name="Stingl U."/>
        </authorList>
    </citation>
    <scope>NUCLEOTIDE SEQUENCE</scope>
    <source>
        <strain evidence="1">SCG-B11WGA-EpuloA1</strain>
    </source>
</reference>
<evidence type="ECO:0000313" key="2">
    <source>
        <dbReference type="Proteomes" id="UP000188605"/>
    </source>
</evidence>
<sequence length="77" mass="8939">MDKNNTKSDIKKQIQTCSIKVQSNKNGEENTITQIFRDFKVNSTNQQIEKFIDAIDFFSTHKTKTVTKITETVIIDR</sequence>
<keyword evidence="2" id="KW-1185">Reference proteome</keyword>
<protein>
    <submittedName>
        <fullName evidence="1">Uncharacterized protein</fullName>
    </submittedName>
</protein>
<evidence type="ECO:0000313" key="1">
    <source>
        <dbReference type="EMBL" id="ONI40745.1"/>
    </source>
</evidence>
<dbReference type="Proteomes" id="UP000188605">
    <property type="component" value="Unassembled WGS sequence"/>
</dbReference>
<name>A0ACC8XD90_9FIRM</name>
<comment type="caution">
    <text evidence="1">The sequence shown here is derived from an EMBL/GenBank/DDBJ whole genome shotgun (WGS) entry which is preliminary data.</text>
</comment>
<dbReference type="EMBL" id="LJDB01000046">
    <property type="protein sequence ID" value="ONI40745.1"/>
    <property type="molecule type" value="Genomic_DNA"/>
</dbReference>
<accession>A0ACC8XD90</accession>